<comment type="caution">
    <text evidence="7">The sequence shown here is derived from an EMBL/GenBank/DDBJ whole genome shotgun (WGS) entry which is preliminary data.</text>
</comment>
<keyword evidence="6" id="KW-1003">Cell membrane</keyword>
<sequence length="260" mass="27467">MEILFFVVCFLASIVGAICGIGGGVIIKPLLDALQFLDVSQISFLSGCTVLSMSTYSVIKSKLSGKKEVDIATVLPVGIGGAIGGIAGKWLFSFIKSLSDNPNKVGVVQAACLLIVTVFTLVYTVFKDRITTKKLRGLPILILVGLLLGIMSSFLGIGGGPINLVVLFYLFSMTTKEAVITSLYIIFISQIASLATSIITNTVPEFPVKVLVVMVAGGILGGVVGRIVNKKIADKTVDKLFIGLMAVMIAINIYNIFGLV</sequence>
<accession>A0ABS1IWF2</accession>
<feature type="transmembrane region" description="Helical" evidence="6">
    <location>
        <begin position="107"/>
        <end position="126"/>
    </location>
</feature>
<feature type="transmembrane region" description="Helical" evidence="6">
    <location>
        <begin position="71"/>
        <end position="95"/>
    </location>
</feature>
<dbReference type="PANTHER" id="PTHR43701:SF2">
    <property type="entry name" value="MEMBRANE TRANSPORTER PROTEIN YJNA-RELATED"/>
    <property type="match status" value="1"/>
</dbReference>
<evidence type="ECO:0000256" key="3">
    <source>
        <dbReference type="ARBA" id="ARBA00022692"/>
    </source>
</evidence>
<evidence type="ECO:0000256" key="1">
    <source>
        <dbReference type="ARBA" id="ARBA00004141"/>
    </source>
</evidence>
<dbReference type="EMBL" id="JAEPRJ010000001">
    <property type="protein sequence ID" value="MBK5896223.1"/>
    <property type="molecule type" value="Genomic_DNA"/>
</dbReference>
<feature type="transmembrane region" description="Helical" evidence="6">
    <location>
        <begin position="240"/>
        <end position="257"/>
    </location>
</feature>
<dbReference type="InterPro" id="IPR051598">
    <property type="entry name" value="TSUP/Inactive_protease-like"/>
</dbReference>
<evidence type="ECO:0000256" key="2">
    <source>
        <dbReference type="ARBA" id="ARBA00009142"/>
    </source>
</evidence>
<dbReference type="InterPro" id="IPR002781">
    <property type="entry name" value="TM_pro_TauE-like"/>
</dbReference>
<proteinExistence type="inferred from homology"/>
<gene>
    <name evidence="7" type="ORF">JJN12_00250</name>
</gene>
<feature type="transmembrane region" description="Helical" evidence="6">
    <location>
        <begin position="183"/>
        <end position="203"/>
    </location>
</feature>
<comment type="subcellular location">
    <subcellularLocation>
        <location evidence="6">Cell membrane</location>
        <topology evidence="6">Multi-pass membrane protein</topology>
    </subcellularLocation>
    <subcellularLocation>
        <location evidence="1">Membrane</location>
        <topology evidence="1">Multi-pass membrane protein</topology>
    </subcellularLocation>
</comment>
<evidence type="ECO:0000256" key="5">
    <source>
        <dbReference type="ARBA" id="ARBA00023136"/>
    </source>
</evidence>
<dbReference type="Pfam" id="PF01925">
    <property type="entry name" value="TauE"/>
    <property type="match status" value="1"/>
</dbReference>
<evidence type="ECO:0000313" key="7">
    <source>
        <dbReference type="EMBL" id="MBK5896223.1"/>
    </source>
</evidence>
<feature type="transmembrane region" description="Helical" evidence="6">
    <location>
        <begin position="210"/>
        <end position="228"/>
    </location>
</feature>
<evidence type="ECO:0000256" key="4">
    <source>
        <dbReference type="ARBA" id="ARBA00022989"/>
    </source>
</evidence>
<name>A0ABS1IWF2_9FIRM</name>
<keyword evidence="3 6" id="KW-0812">Transmembrane</keyword>
<dbReference type="Proteomes" id="UP000604730">
    <property type="component" value="Unassembled WGS sequence"/>
</dbReference>
<dbReference type="PANTHER" id="PTHR43701">
    <property type="entry name" value="MEMBRANE TRANSPORTER PROTEIN MJ0441-RELATED"/>
    <property type="match status" value="1"/>
</dbReference>
<comment type="similarity">
    <text evidence="2 6">Belongs to the 4-toluene sulfonate uptake permease (TSUP) (TC 2.A.102) family.</text>
</comment>
<protein>
    <recommendedName>
        <fullName evidence="6">Probable membrane transporter protein</fullName>
    </recommendedName>
</protein>
<keyword evidence="4 6" id="KW-1133">Transmembrane helix</keyword>
<evidence type="ECO:0000313" key="8">
    <source>
        <dbReference type="Proteomes" id="UP000604730"/>
    </source>
</evidence>
<feature type="transmembrane region" description="Helical" evidence="6">
    <location>
        <begin position="138"/>
        <end position="171"/>
    </location>
</feature>
<dbReference type="RefSeq" id="WP_208427810.1">
    <property type="nucleotide sequence ID" value="NZ_JAEPRJ010000001.1"/>
</dbReference>
<keyword evidence="8" id="KW-1185">Reference proteome</keyword>
<evidence type="ECO:0000256" key="6">
    <source>
        <dbReference type="RuleBase" id="RU363041"/>
    </source>
</evidence>
<organism evidence="7 8">
    <name type="scientific">Catonella massiliensis</name>
    <dbReference type="NCBI Taxonomy" id="2799636"/>
    <lineage>
        <taxon>Bacteria</taxon>
        <taxon>Bacillati</taxon>
        <taxon>Bacillota</taxon>
        <taxon>Clostridia</taxon>
        <taxon>Lachnospirales</taxon>
        <taxon>Lachnospiraceae</taxon>
        <taxon>Catonella</taxon>
    </lineage>
</organism>
<reference evidence="7 8" key="1">
    <citation type="submission" date="2021-01" db="EMBL/GenBank/DDBJ databases">
        <title>Isolation and description of Catonella massiliensis sp. nov., a novel Catonella species, isolated from a stable periodontitis subject.</title>
        <authorList>
            <person name="Antezack A."/>
            <person name="Boxberger M."/>
            <person name="La Scola B."/>
            <person name="Monnet-Corti V."/>
        </authorList>
    </citation>
    <scope>NUCLEOTIDE SEQUENCE [LARGE SCALE GENOMIC DNA]</scope>
    <source>
        <strain evidence="7 8">Marseille-Q4567</strain>
    </source>
</reference>
<keyword evidence="5 6" id="KW-0472">Membrane</keyword>